<dbReference type="InterPro" id="IPR013783">
    <property type="entry name" value="Ig-like_fold"/>
</dbReference>
<feature type="domain" description="Fibronectin type-III" evidence="2">
    <location>
        <begin position="41"/>
        <end position="144"/>
    </location>
</feature>
<dbReference type="OrthoDB" id="10253954at2759"/>
<gene>
    <name evidence="3" type="ORF">BSL78_05625</name>
</gene>
<sequence length="342" mass="37866">MSVNYTGVCNVSRPGDLFTITVTSQRPTDKTASSSKELRAVPESVKTLSVEYYNSVSVTLLWEIKDNCAYEGCVWSGYTVKYTRAEEPESEVYVPGKNDTSINITSLMPGSLYNFLIYVVSEDEQSSEETASQRLRPASVTSANSTIRQNSITVTWEKPRGTVTAYQTNITDTITGNNSSELVKTLEVEFDELIAFRNYNVTICSKSVAEECEDILELNIQTLPDMPSAPQDLVLTSESITTVRVDFRTPALPNGIIDEYKISYNGKKGELGDDGNLITVQPEDDGVYSVLIPNLRPGFQYNFSGLLGSRKCLKMLFQGATLCSAIDQRQASMDEAFLLCRL</sequence>
<keyword evidence="4" id="KW-1185">Reference proteome</keyword>
<proteinExistence type="predicted"/>
<dbReference type="InterPro" id="IPR036116">
    <property type="entry name" value="FN3_sf"/>
</dbReference>
<dbReference type="PANTHER" id="PTHR46708:SF2">
    <property type="entry name" value="FIBRONECTIN TYPE-III DOMAIN-CONTAINING PROTEIN"/>
    <property type="match status" value="1"/>
</dbReference>
<accession>A0A2G8LB52</accession>
<comment type="caution">
    <text evidence="3">The sequence shown here is derived from an EMBL/GenBank/DDBJ whole genome shotgun (WGS) entry which is preliminary data.</text>
</comment>
<feature type="domain" description="Fibronectin type-III" evidence="2">
    <location>
        <begin position="229"/>
        <end position="327"/>
    </location>
</feature>
<dbReference type="SUPFAM" id="SSF49265">
    <property type="entry name" value="Fibronectin type III"/>
    <property type="match status" value="2"/>
</dbReference>
<organism evidence="3 4">
    <name type="scientific">Stichopus japonicus</name>
    <name type="common">Sea cucumber</name>
    <dbReference type="NCBI Taxonomy" id="307972"/>
    <lineage>
        <taxon>Eukaryota</taxon>
        <taxon>Metazoa</taxon>
        <taxon>Echinodermata</taxon>
        <taxon>Eleutherozoa</taxon>
        <taxon>Echinozoa</taxon>
        <taxon>Holothuroidea</taxon>
        <taxon>Aspidochirotacea</taxon>
        <taxon>Aspidochirotida</taxon>
        <taxon>Stichopodidae</taxon>
        <taxon>Apostichopus</taxon>
    </lineage>
</organism>
<keyword evidence="3" id="KW-0675">Receptor</keyword>
<dbReference type="PROSITE" id="PS50853">
    <property type="entry name" value="FN3"/>
    <property type="match status" value="2"/>
</dbReference>
<dbReference type="InterPro" id="IPR050991">
    <property type="entry name" value="ECM_Regulatory_Proteins"/>
</dbReference>
<dbReference type="EMBL" id="MRZV01000141">
    <property type="protein sequence ID" value="PIK57472.1"/>
    <property type="molecule type" value="Genomic_DNA"/>
</dbReference>
<protein>
    <submittedName>
        <fullName evidence="3">Putative receptor-type tyrosine-protein phosphatase beta</fullName>
    </submittedName>
</protein>
<dbReference type="Proteomes" id="UP000230750">
    <property type="component" value="Unassembled WGS sequence"/>
</dbReference>
<dbReference type="Pfam" id="PF00041">
    <property type="entry name" value="fn3"/>
    <property type="match status" value="3"/>
</dbReference>
<evidence type="ECO:0000313" key="4">
    <source>
        <dbReference type="Proteomes" id="UP000230750"/>
    </source>
</evidence>
<reference evidence="3 4" key="1">
    <citation type="journal article" date="2017" name="PLoS Biol.">
        <title>The sea cucumber genome provides insights into morphological evolution and visceral regeneration.</title>
        <authorList>
            <person name="Zhang X."/>
            <person name="Sun L."/>
            <person name="Yuan J."/>
            <person name="Sun Y."/>
            <person name="Gao Y."/>
            <person name="Zhang L."/>
            <person name="Li S."/>
            <person name="Dai H."/>
            <person name="Hamel J.F."/>
            <person name="Liu C."/>
            <person name="Yu Y."/>
            <person name="Liu S."/>
            <person name="Lin W."/>
            <person name="Guo K."/>
            <person name="Jin S."/>
            <person name="Xu P."/>
            <person name="Storey K.B."/>
            <person name="Huan P."/>
            <person name="Zhang T."/>
            <person name="Zhou Y."/>
            <person name="Zhang J."/>
            <person name="Lin C."/>
            <person name="Li X."/>
            <person name="Xing L."/>
            <person name="Huo D."/>
            <person name="Sun M."/>
            <person name="Wang L."/>
            <person name="Mercier A."/>
            <person name="Li F."/>
            <person name="Yang H."/>
            <person name="Xiang J."/>
        </authorList>
    </citation>
    <scope>NUCLEOTIDE SEQUENCE [LARGE SCALE GENOMIC DNA]</scope>
    <source>
        <strain evidence="3">Shaxun</strain>
        <tissue evidence="3">Muscle</tissue>
    </source>
</reference>
<dbReference type="STRING" id="307972.A0A2G8LB52"/>
<dbReference type="CDD" id="cd00063">
    <property type="entry name" value="FN3"/>
    <property type="match status" value="2"/>
</dbReference>
<evidence type="ECO:0000259" key="2">
    <source>
        <dbReference type="PROSITE" id="PS50853"/>
    </source>
</evidence>
<keyword evidence="1" id="KW-0677">Repeat</keyword>
<dbReference type="SMART" id="SM00060">
    <property type="entry name" value="FN3"/>
    <property type="match status" value="3"/>
</dbReference>
<dbReference type="Gene3D" id="2.60.40.10">
    <property type="entry name" value="Immunoglobulins"/>
    <property type="match status" value="3"/>
</dbReference>
<dbReference type="InterPro" id="IPR003961">
    <property type="entry name" value="FN3_dom"/>
</dbReference>
<dbReference type="PANTHER" id="PTHR46708">
    <property type="entry name" value="TENASCIN"/>
    <property type="match status" value="1"/>
</dbReference>
<name>A0A2G8LB52_STIJA</name>
<dbReference type="AlphaFoldDB" id="A0A2G8LB52"/>
<evidence type="ECO:0000313" key="3">
    <source>
        <dbReference type="EMBL" id="PIK57472.1"/>
    </source>
</evidence>
<evidence type="ECO:0000256" key="1">
    <source>
        <dbReference type="ARBA" id="ARBA00022737"/>
    </source>
</evidence>